<name>A0A2S5T617_9BURK</name>
<dbReference type="EMBL" id="PSNY01000006">
    <property type="protein sequence ID" value="PPE70443.1"/>
    <property type="molecule type" value="Genomic_DNA"/>
</dbReference>
<dbReference type="InterPro" id="IPR050298">
    <property type="entry name" value="Gram-neg_bact_OMP"/>
</dbReference>
<dbReference type="InterPro" id="IPR002299">
    <property type="entry name" value="Porin_Neis"/>
</dbReference>
<dbReference type="PANTHER" id="PTHR34501:SF9">
    <property type="entry name" value="MAJOR OUTER MEMBRANE PROTEIN P.IA"/>
    <property type="match status" value="1"/>
</dbReference>
<organism evidence="11 12">
    <name type="scientific">Caldimonas thermodepolymerans</name>
    <dbReference type="NCBI Taxonomy" id="215580"/>
    <lineage>
        <taxon>Bacteria</taxon>
        <taxon>Pseudomonadati</taxon>
        <taxon>Pseudomonadota</taxon>
        <taxon>Betaproteobacteria</taxon>
        <taxon>Burkholderiales</taxon>
        <taxon>Sphaerotilaceae</taxon>
        <taxon>Caldimonas</taxon>
    </lineage>
</organism>
<keyword evidence="9" id="KW-0472">Membrane</keyword>
<dbReference type="GO" id="GO:0009279">
    <property type="term" value="C:cell outer membrane"/>
    <property type="evidence" value="ECO:0007669"/>
    <property type="project" value="UniProtKB-SubCell"/>
</dbReference>
<evidence type="ECO:0000256" key="2">
    <source>
        <dbReference type="ARBA" id="ARBA00011233"/>
    </source>
</evidence>
<dbReference type="AlphaFoldDB" id="A0A2S5T617"/>
<keyword evidence="12" id="KW-1185">Reference proteome</keyword>
<dbReference type="GO" id="GO:0015288">
    <property type="term" value="F:porin activity"/>
    <property type="evidence" value="ECO:0007669"/>
    <property type="project" value="UniProtKB-KW"/>
</dbReference>
<gene>
    <name evidence="11" type="ORF">C1702_07185</name>
</gene>
<keyword evidence="10" id="KW-0998">Cell outer membrane</keyword>
<evidence type="ECO:0000256" key="3">
    <source>
        <dbReference type="ARBA" id="ARBA00022448"/>
    </source>
</evidence>
<dbReference type="PRINTS" id="PR00184">
    <property type="entry name" value="NEISSPPORIN"/>
</dbReference>
<evidence type="ECO:0000256" key="6">
    <source>
        <dbReference type="ARBA" id="ARBA00022729"/>
    </source>
</evidence>
<keyword evidence="3" id="KW-0813">Transport</keyword>
<dbReference type="InterPro" id="IPR023614">
    <property type="entry name" value="Porin_dom_sf"/>
</dbReference>
<evidence type="ECO:0000313" key="12">
    <source>
        <dbReference type="Proteomes" id="UP000239406"/>
    </source>
</evidence>
<evidence type="ECO:0000256" key="1">
    <source>
        <dbReference type="ARBA" id="ARBA00004571"/>
    </source>
</evidence>
<evidence type="ECO:0000256" key="10">
    <source>
        <dbReference type="ARBA" id="ARBA00023237"/>
    </source>
</evidence>
<keyword evidence="5" id="KW-0812">Transmembrane</keyword>
<evidence type="ECO:0000313" key="11">
    <source>
        <dbReference type="EMBL" id="PPE70443.1"/>
    </source>
</evidence>
<dbReference type="Pfam" id="PF13609">
    <property type="entry name" value="Porin_4"/>
    <property type="match status" value="1"/>
</dbReference>
<comment type="caution">
    <text evidence="11">The sequence shown here is derived from an EMBL/GenBank/DDBJ whole genome shotgun (WGS) entry which is preliminary data.</text>
</comment>
<protein>
    <submittedName>
        <fullName evidence="11">Uncharacterized protein</fullName>
    </submittedName>
</protein>
<dbReference type="PANTHER" id="PTHR34501">
    <property type="entry name" value="PROTEIN YDDL-RELATED"/>
    <property type="match status" value="1"/>
</dbReference>
<reference evidence="11 12" key="1">
    <citation type="submission" date="2018-02" db="EMBL/GenBank/DDBJ databases">
        <title>Reclassifiation of [Polyangium] brachysporum DSM 7029 as Guopingzhaonella breviflexa gen. nov., sp. nov., a member of the family Comamonadaceae.</title>
        <authorList>
            <person name="Tang B."/>
        </authorList>
    </citation>
    <scope>NUCLEOTIDE SEQUENCE [LARGE SCALE GENOMIC DNA]</scope>
    <source>
        <strain evidence="11 12">DSM 15344</strain>
    </source>
</reference>
<dbReference type="GO" id="GO:0046930">
    <property type="term" value="C:pore complex"/>
    <property type="evidence" value="ECO:0007669"/>
    <property type="project" value="UniProtKB-KW"/>
</dbReference>
<evidence type="ECO:0000256" key="4">
    <source>
        <dbReference type="ARBA" id="ARBA00022452"/>
    </source>
</evidence>
<comment type="subunit">
    <text evidence="2">Homotrimer.</text>
</comment>
<evidence type="ECO:0000256" key="8">
    <source>
        <dbReference type="ARBA" id="ARBA00023114"/>
    </source>
</evidence>
<dbReference type="SUPFAM" id="SSF56935">
    <property type="entry name" value="Porins"/>
    <property type="match status" value="1"/>
</dbReference>
<comment type="subcellular location">
    <subcellularLocation>
        <location evidence="1">Cell outer membrane</location>
        <topology evidence="1">Multi-pass membrane protein</topology>
    </subcellularLocation>
</comment>
<dbReference type="GO" id="GO:0006811">
    <property type="term" value="P:monoatomic ion transport"/>
    <property type="evidence" value="ECO:0007669"/>
    <property type="project" value="UniProtKB-KW"/>
</dbReference>
<dbReference type="Gene3D" id="2.40.160.10">
    <property type="entry name" value="Porin"/>
    <property type="match status" value="1"/>
</dbReference>
<dbReference type="InterPro" id="IPR033900">
    <property type="entry name" value="Gram_neg_porin_domain"/>
</dbReference>
<keyword evidence="7" id="KW-0406">Ion transport</keyword>
<evidence type="ECO:0000256" key="5">
    <source>
        <dbReference type="ARBA" id="ARBA00022692"/>
    </source>
</evidence>
<proteinExistence type="predicted"/>
<sequence>MKKSLLALAVLGAFAGAASAQSNVTLYGRVDLSIARNIGTDHWVMQNGSGSRLGVRGAEDLGGGLKAIFNIEHRFAADVGETGSGNNAGTAASFWTGRSLVGLAGDSWGQVTLGREYSPAFLYVSLLADPWGYDTVAANANLSGARNLPTRKDNTINYSSPDISGFRAHFQWAMDEQTGNDSNGDWGLALTYSAGPLWVGFGYDRTDSRAGGFEKGDWAILSAAYDFGSFKLIGALAQGDQPGTGDKIRDYHIAATAPIGGGELRAAFNKLENKDASGDAEDLSTRFALGYHYPLSKRTTVYVDFARDGEVDDNKWGADFGIKHNF</sequence>
<dbReference type="CDD" id="cd00342">
    <property type="entry name" value="gram_neg_porins"/>
    <property type="match status" value="1"/>
</dbReference>
<evidence type="ECO:0000256" key="9">
    <source>
        <dbReference type="ARBA" id="ARBA00023136"/>
    </source>
</evidence>
<evidence type="ECO:0000256" key="7">
    <source>
        <dbReference type="ARBA" id="ARBA00023065"/>
    </source>
</evidence>
<dbReference type="RefSeq" id="WP_104356994.1">
    <property type="nucleotide sequence ID" value="NZ_CP064338.1"/>
</dbReference>
<keyword evidence="4" id="KW-1134">Transmembrane beta strand</keyword>
<dbReference type="Proteomes" id="UP000239406">
    <property type="component" value="Unassembled WGS sequence"/>
</dbReference>
<keyword evidence="6" id="KW-0732">Signal</keyword>
<keyword evidence="8" id="KW-0626">Porin</keyword>
<accession>A0A2S5T617</accession>